<dbReference type="EMBL" id="AMRV01000008">
    <property type="protein sequence ID" value="EMD82306.1"/>
    <property type="molecule type" value="Genomic_DNA"/>
</dbReference>
<feature type="domain" description="GST N-terminal" evidence="1">
    <location>
        <begin position="2"/>
        <end position="81"/>
    </location>
</feature>
<accession>M2TKX9</accession>
<dbReference type="AlphaFoldDB" id="M2TKX9"/>
<sequence length="300" mass="32366">MPDIVLHHYATSPFSEVIRLALGLKDISWKSVEIPNIAPKPDLTALTGGYERTPVLQIGADIYCDTAIIVDRLERAVPQPSLYPQPLGLAGRMIALWAGGPAFRPAVGHALGAVHEQIPQAFWDDRARRFGLSREAFLPALPHFEAQFAANIALLEQALDDGRRFIGGQQAGHADLALYMLVWFQSLRGQRPQEFGDVIAEWAGRVGAIGHGQREDWTAAQAIEHARAEEPLHDFAVAPNSGFHAGDIVSVSPEGPDSAAIVGTLIGLDDCTITVSREDKRAGKVHVHVPRAGQVLTAAA</sequence>
<keyword evidence="3" id="KW-1185">Reference proteome</keyword>
<evidence type="ECO:0000313" key="3">
    <source>
        <dbReference type="Proteomes" id="UP000011717"/>
    </source>
</evidence>
<protein>
    <submittedName>
        <fullName evidence="2">Glutathione s-transferase protein</fullName>
    </submittedName>
</protein>
<organism evidence="2 3">
    <name type="scientific">Pacificimonas flava</name>
    <dbReference type="NCBI Taxonomy" id="1234595"/>
    <lineage>
        <taxon>Bacteria</taxon>
        <taxon>Pseudomonadati</taxon>
        <taxon>Pseudomonadota</taxon>
        <taxon>Alphaproteobacteria</taxon>
        <taxon>Sphingomonadales</taxon>
        <taxon>Sphingosinicellaceae</taxon>
        <taxon>Pacificimonas</taxon>
    </lineage>
</organism>
<dbReference type="PATRIC" id="fig|1234595.3.peg.2346"/>
<evidence type="ECO:0000259" key="1">
    <source>
        <dbReference type="PROSITE" id="PS50404"/>
    </source>
</evidence>
<name>M2TKX9_9SPHN</name>
<keyword evidence="2" id="KW-0808">Transferase</keyword>
<dbReference type="Gene3D" id="3.40.30.110">
    <property type="match status" value="2"/>
</dbReference>
<dbReference type="InterPro" id="IPR004045">
    <property type="entry name" value="Glutathione_S-Trfase_N"/>
</dbReference>
<reference evidence="2 3" key="1">
    <citation type="journal article" date="2013" name="Genome Announc.">
        <title>Draft Genome Sequence of Strain JLT2015T, Belonging to the Family Sphingomonadaceae of the Alphaproteobacteria.</title>
        <authorList>
            <person name="Tang K."/>
            <person name="Liu K."/>
            <person name="Li S."/>
            <person name="Jiao N."/>
        </authorList>
    </citation>
    <scope>NUCLEOTIDE SEQUENCE [LARGE SCALE GENOMIC DNA]</scope>
    <source>
        <strain evidence="2 3">JLT2015</strain>
    </source>
</reference>
<comment type="caution">
    <text evidence="2">The sequence shown here is derived from an EMBL/GenBank/DDBJ whole genome shotgun (WGS) entry which is preliminary data.</text>
</comment>
<dbReference type="Pfam" id="PF13417">
    <property type="entry name" value="GST_N_3"/>
    <property type="match status" value="1"/>
</dbReference>
<dbReference type="InterPro" id="IPR036282">
    <property type="entry name" value="Glutathione-S-Trfase_C_sf"/>
</dbReference>
<evidence type="ECO:0000313" key="2">
    <source>
        <dbReference type="EMBL" id="EMD82306.1"/>
    </source>
</evidence>
<dbReference type="SUPFAM" id="SSF47616">
    <property type="entry name" value="GST C-terminal domain-like"/>
    <property type="match status" value="1"/>
</dbReference>
<dbReference type="SUPFAM" id="SSF52833">
    <property type="entry name" value="Thioredoxin-like"/>
    <property type="match status" value="1"/>
</dbReference>
<dbReference type="CDD" id="cd00570">
    <property type="entry name" value="GST_N_family"/>
    <property type="match status" value="1"/>
</dbReference>
<dbReference type="OrthoDB" id="5791869at2"/>
<dbReference type="Proteomes" id="UP000011717">
    <property type="component" value="Unassembled WGS sequence"/>
</dbReference>
<dbReference type="InterPro" id="IPR036249">
    <property type="entry name" value="Thioredoxin-like_sf"/>
</dbReference>
<proteinExistence type="predicted"/>
<dbReference type="Gene3D" id="1.20.1050.10">
    <property type="match status" value="1"/>
</dbReference>
<dbReference type="RefSeq" id="WP_008603087.1">
    <property type="nucleotide sequence ID" value="NZ_AMRV01000008.1"/>
</dbReference>
<dbReference type="GO" id="GO:0016740">
    <property type="term" value="F:transferase activity"/>
    <property type="evidence" value="ECO:0007669"/>
    <property type="project" value="UniProtKB-KW"/>
</dbReference>
<dbReference type="PROSITE" id="PS50404">
    <property type="entry name" value="GST_NTER"/>
    <property type="match status" value="1"/>
</dbReference>
<gene>
    <name evidence="2" type="ORF">C725_2344</name>
</gene>